<accession>A0A5J4WQ70</accession>
<dbReference type="AlphaFoldDB" id="A0A5J4WQ70"/>
<dbReference type="Proteomes" id="UP000324800">
    <property type="component" value="Unassembled WGS sequence"/>
</dbReference>
<sequence>MSVDLNSQSSSSQQEPPHHDIPAVISESSQLQKGVLAKAQKLQISKLPRNFKDVLNDDADNYTQLDDEYMDSKGCEVYVDERSGEVTVRFRGEVKAVVKENGLYAPDTGEILQCGFFEFEDDEELGLWSVCVLADAAELKQAQLQSLIQSQSQNVTFRSQKQPIKGIEPLNSMVAAKRKRDGSVLTQGQSQNPHQMQFQQQRQQYSKFNSLQDQKVAQDLVSSFQGVLKKGASKVDMLNYSLELFARQKLFDEISWEGANVIFPMPEVGPLLPEEKAGYARRALESSAAVVQGMAGLIHKVAQGETDNLVGKMFKVFEAAVVSVSDAQVERESRLEGVFQGPQTEDVLSQKTKERFKRKSAKQIIDSRRGFNNTFRRPTVQFKNRKRQSRRNHIFQQKRGFNREFKSKNFKDANNNDKDQEKYLP</sequence>
<protein>
    <submittedName>
        <fullName evidence="2">Uncharacterized protein</fullName>
    </submittedName>
</protein>
<feature type="compositionally biased region" description="Basic and acidic residues" evidence="1">
    <location>
        <begin position="401"/>
        <end position="425"/>
    </location>
</feature>
<gene>
    <name evidence="2" type="ORF">EZS28_007301</name>
</gene>
<organism evidence="2 3">
    <name type="scientific">Streblomastix strix</name>
    <dbReference type="NCBI Taxonomy" id="222440"/>
    <lineage>
        <taxon>Eukaryota</taxon>
        <taxon>Metamonada</taxon>
        <taxon>Preaxostyla</taxon>
        <taxon>Oxymonadida</taxon>
        <taxon>Streblomastigidae</taxon>
        <taxon>Streblomastix</taxon>
    </lineage>
</organism>
<dbReference type="EMBL" id="SNRW01001242">
    <property type="protein sequence ID" value="KAA6397174.1"/>
    <property type="molecule type" value="Genomic_DNA"/>
</dbReference>
<proteinExistence type="predicted"/>
<evidence type="ECO:0000313" key="3">
    <source>
        <dbReference type="Proteomes" id="UP000324800"/>
    </source>
</evidence>
<evidence type="ECO:0000256" key="1">
    <source>
        <dbReference type="SAM" id="MobiDB-lite"/>
    </source>
</evidence>
<reference evidence="2 3" key="1">
    <citation type="submission" date="2019-03" db="EMBL/GenBank/DDBJ databases">
        <title>Single cell metagenomics reveals metabolic interactions within the superorganism composed of flagellate Streblomastix strix and complex community of Bacteroidetes bacteria on its surface.</title>
        <authorList>
            <person name="Treitli S.C."/>
            <person name="Kolisko M."/>
            <person name="Husnik F."/>
            <person name="Keeling P."/>
            <person name="Hampl V."/>
        </authorList>
    </citation>
    <scope>NUCLEOTIDE SEQUENCE [LARGE SCALE GENOMIC DNA]</scope>
    <source>
        <strain evidence="2">ST1C</strain>
    </source>
</reference>
<feature type="compositionally biased region" description="Basic residues" evidence="1">
    <location>
        <begin position="383"/>
        <end position="393"/>
    </location>
</feature>
<comment type="caution">
    <text evidence="2">The sequence shown here is derived from an EMBL/GenBank/DDBJ whole genome shotgun (WGS) entry which is preliminary data.</text>
</comment>
<evidence type="ECO:0000313" key="2">
    <source>
        <dbReference type="EMBL" id="KAA6397174.1"/>
    </source>
</evidence>
<feature type="region of interest" description="Disordered" evidence="1">
    <location>
        <begin position="382"/>
        <end position="425"/>
    </location>
</feature>
<name>A0A5J4WQ70_9EUKA</name>
<feature type="region of interest" description="Disordered" evidence="1">
    <location>
        <begin position="1"/>
        <end position="26"/>
    </location>
</feature>